<dbReference type="PANTHER" id="PTHR34706:SF1">
    <property type="entry name" value="VWFA DOMAIN-CONTAINING PROTEIN"/>
    <property type="match status" value="1"/>
</dbReference>
<dbReference type="InterPro" id="IPR036465">
    <property type="entry name" value="vWFA_dom_sf"/>
</dbReference>
<dbReference type="EMBL" id="JAAHCF010000212">
    <property type="protein sequence ID" value="KAK8146404.1"/>
    <property type="molecule type" value="Genomic_DNA"/>
</dbReference>
<evidence type="ECO:0000313" key="4">
    <source>
        <dbReference type="Proteomes" id="UP001397290"/>
    </source>
</evidence>
<proteinExistence type="predicted"/>
<evidence type="ECO:0000313" key="3">
    <source>
        <dbReference type="EMBL" id="KAK8146404.1"/>
    </source>
</evidence>
<sequence>MPSSKLKSLYSFARNRAFQETNDPPPAYTPAAVAPPSELTAAPSFTPATAAATSSSSCCSPSSSSTVAAAPAATAAAAADDDDPFGFLCAFDTVFLIDDSSSMTGRSGPSSYSPSSPLYSSCWDEVADVLRAIVPICTARDADGIDLYFLNHRAPSPSALYSPPSGKARGGYYNIRSADDVSSIFQSVVPCGITPTGRRLEQILAPYLDRLEKSAKRKRQPKTSAAGAGAAGGGGGGVKKEKEKETKPMNVIVITDGRPTDDPAGVLVEAGSRLVAARAPVAQLGVQFFQVGRDAGARAALQELDDGLIKYSGRDIVDCVTWDDERAGKGVLTADGVLKVVLGAVSRKLDWQTLGRSRPTVAKKHWNY</sequence>
<keyword evidence="4" id="KW-1185">Reference proteome</keyword>
<reference evidence="3 4" key="1">
    <citation type="submission" date="2020-02" db="EMBL/GenBank/DDBJ databases">
        <title>Comparative genomics of the hypocrealean fungal genus Beauvera.</title>
        <authorList>
            <person name="Showalter D.N."/>
            <person name="Bushley K.E."/>
            <person name="Rehner S.A."/>
        </authorList>
    </citation>
    <scope>NUCLEOTIDE SEQUENCE [LARGE SCALE GENOMIC DNA]</scope>
    <source>
        <strain evidence="3 4">ARSEF4384</strain>
    </source>
</reference>
<dbReference type="SUPFAM" id="SSF53300">
    <property type="entry name" value="vWA-like"/>
    <property type="match status" value="1"/>
</dbReference>
<accession>A0AAW0RX07</accession>
<evidence type="ECO:0000259" key="2">
    <source>
        <dbReference type="PROSITE" id="PS50234"/>
    </source>
</evidence>
<dbReference type="PANTHER" id="PTHR34706">
    <property type="entry name" value="SLR1338 PROTEIN"/>
    <property type="match status" value="1"/>
</dbReference>
<gene>
    <name evidence="3" type="ORF">G3M48_003147</name>
</gene>
<feature type="region of interest" description="Disordered" evidence="1">
    <location>
        <begin position="214"/>
        <end position="244"/>
    </location>
</feature>
<protein>
    <recommendedName>
        <fullName evidence="2">VWFA domain-containing protein</fullName>
    </recommendedName>
</protein>
<dbReference type="InterPro" id="IPR002035">
    <property type="entry name" value="VWF_A"/>
</dbReference>
<feature type="domain" description="VWFA" evidence="2">
    <location>
        <begin position="92"/>
        <end position="305"/>
    </location>
</feature>
<evidence type="ECO:0000256" key="1">
    <source>
        <dbReference type="SAM" id="MobiDB-lite"/>
    </source>
</evidence>
<dbReference type="AlphaFoldDB" id="A0AAW0RX07"/>
<dbReference type="Gene3D" id="3.40.50.410">
    <property type="entry name" value="von Willebrand factor, type A domain"/>
    <property type="match status" value="1"/>
</dbReference>
<dbReference type="PROSITE" id="PS50234">
    <property type="entry name" value="VWFA"/>
    <property type="match status" value="1"/>
</dbReference>
<organism evidence="3 4">
    <name type="scientific">Beauveria asiatica</name>
    <dbReference type="NCBI Taxonomy" id="1069075"/>
    <lineage>
        <taxon>Eukaryota</taxon>
        <taxon>Fungi</taxon>
        <taxon>Dikarya</taxon>
        <taxon>Ascomycota</taxon>
        <taxon>Pezizomycotina</taxon>
        <taxon>Sordariomycetes</taxon>
        <taxon>Hypocreomycetidae</taxon>
        <taxon>Hypocreales</taxon>
        <taxon>Cordycipitaceae</taxon>
        <taxon>Beauveria</taxon>
    </lineage>
</organism>
<name>A0AAW0RX07_9HYPO</name>
<comment type="caution">
    <text evidence="3">The sequence shown here is derived from an EMBL/GenBank/DDBJ whole genome shotgun (WGS) entry which is preliminary data.</text>
</comment>
<dbReference type="Proteomes" id="UP001397290">
    <property type="component" value="Unassembled WGS sequence"/>
</dbReference>